<organism evidence="2 3">
    <name type="scientific">Lentinus brumalis</name>
    <dbReference type="NCBI Taxonomy" id="2498619"/>
    <lineage>
        <taxon>Eukaryota</taxon>
        <taxon>Fungi</taxon>
        <taxon>Dikarya</taxon>
        <taxon>Basidiomycota</taxon>
        <taxon>Agaricomycotina</taxon>
        <taxon>Agaricomycetes</taxon>
        <taxon>Polyporales</taxon>
        <taxon>Polyporaceae</taxon>
        <taxon>Lentinus</taxon>
    </lineage>
</organism>
<evidence type="ECO:0000313" key="2">
    <source>
        <dbReference type="EMBL" id="RDX44247.1"/>
    </source>
</evidence>
<evidence type="ECO:0000256" key="1">
    <source>
        <dbReference type="SAM" id="MobiDB-lite"/>
    </source>
</evidence>
<gene>
    <name evidence="2" type="ORF">OH76DRAFT_1112852</name>
</gene>
<evidence type="ECO:0000313" key="3">
    <source>
        <dbReference type="Proteomes" id="UP000256964"/>
    </source>
</evidence>
<accession>A0A371CVE8</accession>
<protein>
    <submittedName>
        <fullName evidence="2">Uncharacterized protein</fullName>
    </submittedName>
</protein>
<sequence length="189" mass="20629">MRAVAGRRVRAPLSSVRAHASQGKSSRPAARPRKARPTPQHPSRPYPLPRRNPTTTTQVLKLPGRRFHGRPDPRLPSNHAAVPPRGHAPATSSPEFEHSTCCADDDSCACRRPRLPSTNLQVAHLGSIPGRDALQAREHNQRASTRSRVLWLTPPSVALAPSPPSRSFTVHSAALAARVTMKNTTTCRR</sequence>
<feature type="region of interest" description="Disordered" evidence="1">
    <location>
        <begin position="1"/>
        <end position="98"/>
    </location>
</feature>
<keyword evidence="3" id="KW-1185">Reference proteome</keyword>
<dbReference type="Proteomes" id="UP000256964">
    <property type="component" value="Unassembled WGS sequence"/>
</dbReference>
<feature type="compositionally biased region" description="Basic residues" evidence="1">
    <location>
        <begin position="1"/>
        <end position="10"/>
    </location>
</feature>
<name>A0A371CVE8_9APHY</name>
<dbReference type="AlphaFoldDB" id="A0A371CVE8"/>
<dbReference type="EMBL" id="KZ857453">
    <property type="protein sequence ID" value="RDX44247.1"/>
    <property type="molecule type" value="Genomic_DNA"/>
</dbReference>
<feature type="compositionally biased region" description="Pro residues" evidence="1">
    <location>
        <begin position="39"/>
        <end position="50"/>
    </location>
</feature>
<proteinExistence type="predicted"/>
<reference evidence="2 3" key="1">
    <citation type="journal article" date="2018" name="Biotechnol. Biofuels">
        <title>Integrative visual omics of the white-rot fungus Polyporus brumalis exposes the biotechnological potential of its oxidative enzymes for delignifying raw plant biomass.</title>
        <authorList>
            <person name="Miyauchi S."/>
            <person name="Rancon A."/>
            <person name="Drula E."/>
            <person name="Hage H."/>
            <person name="Chaduli D."/>
            <person name="Favel A."/>
            <person name="Grisel S."/>
            <person name="Henrissat B."/>
            <person name="Herpoel-Gimbert I."/>
            <person name="Ruiz-Duenas F.J."/>
            <person name="Chevret D."/>
            <person name="Hainaut M."/>
            <person name="Lin J."/>
            <person name="Wang M."/>
            <person name="Pangilinan J."/>
            <person name="Lipzen A."/>
            <person name="Lesage-Meessen L."/>
            <person name="Navarro D."/>
            <person name="Riley R."/>
            <person name="Grigoriev I.V."/>
            <person name="Zhou S."/>
            <person name="Raouche S."/>
            <person name="Rosso M.N."/>
        </authorList>
    </citation>
    <scope>NUCLEOTIDE SEQUENCE [LARGE SCALE GENOMIC DNA]</scope>
    <source>
        <strain evidence="2 3">BRFM 1820</strain>
    </source>
</reference>